<dbReference type="Proteomes" id="UP000474104">
    <property type="component" value="Unassembled WGS sequence"/>
</dbReference>
<dbReference type="Gene3D" id="1.10.10.2910">
    <property type="match status" value="1"/>
</dbReference>
<evidence type="ECO:0000313" key="2">
    <source>
        <dbReference type="EMBL" id="NDO68663.1"/>
    </source>
</evidence>
<dbReference type="PANTHER" id="PTHR43236:SF1">
    <property type="entry name" value="BLL7220 PROTEIN"/>
    <property type="match status" value="1"/>
</dbReference>
<dbReference type="PANTHER" id="PTHR43236">
    <property type="entry name" value="ANTITOXIN HIGA1"/>
    <property type="match status" value="1"/>
</dbReference>
<dbReference type="OrthoDB" id="42613at2"/>
<protein>
    <submittedName>
        <fullName evidence="2">ImmA/IrrE family metallo-endopeptidase</fullName>
    </submittedName>
</protein>
<dbReference type="InterPro" id="IPR052345">
    <property type="entry name" value="Rad_response_metalloprotease"/>
</dbReference>
<evidence type="ECO:0000313" key="3">
    <source>
        <dbReference type="Proteomes" id="UP000474104"/>
    </source>
</evidence>
<feature type="domain" description="IrrE N-terminal-like" evidence="1">
    <location>
        <begin position="40"/>
        <end position="176"/>
    </location>
</feature>
<dbReference type="InterPro" id="IPR010359">
    <property type="entry name" value="IrrE_HExxH"/>
</dbReference>
<comment type="caution">
    <text evidence="2">The sequence shown here is derived from an EMBL/GenBank/DDBJ whole genome shotgun (WGS) entry which is preliminary data.</text>
</comment>
<proteinExistence type="predicted"/>
<reference evidence="2 3" key="1">
    <citation type="submission" date="2019-07" db="EMBL/GenBank/DDBJ databases">
        <title>Draft genome sequences of 15 bacterial species constituting the stable defined intestinal microbiota of the GM15 gnotobiotic mouse model.</title>
        <authorList>
            <person name="Elie C."/>
            <person name="Mathieu A."/>
            <person name="Saliou A."/>
            <person name="Darnaud M."/>
            <person name="Leulier F."/>
            <person name="Tamellini A."/>
        </authorList>
    </citation>
    <scope>NUCLEOTIDE SEQUENCE [LARGE SCALE GENOMIC DNA]</scope>
    <source>
        <strain evidence="3">ASF 502</strain>
    </source>
</reference>
<evidence type="ECO:0000259" key="1">
    <source>
        <dbReference type="Pfam" id="PF06114"/>
    </source>
</evidence>
<gene>
    <name evidence="2" type="ORF">FMM80_08220</name>
</gene>
<dbReference type="AlphaFoldDB" id="A0A9X5H619"/>
<organism evidence="2 3">
    <name type="scientific">Schaedlerella arabinosiphila</name>
    <dbReference type="NCBI Taxonomy" id="2044587"/>
    <lineage>
        <taxon>Bacteria</taxon>
        <taxon>Bacillati</taxon>
        <taxon>Bacillota</taxon>
        <taxon>Clostridia</taxon>
        <taxon>Lachnospirales</taxon>
        <taxon>Lachnospiraceae</taxon>
        <taxon>Schaedlerella</taxon>
    </lineage>
</organism>
<dbReference type="RefSeq" id="WP_004071897.1">
    <property type="nucleotide sequence ID" value="NZ_VIRB01000054.1"/>
</dbReference>
<name>A0A9X5H619_9FIRM</name>
<sequence length="271" mass="31155">MERKVVVKTIQKIITDINEKCIIKNTAIRDNIFGILENECTVIYYPLENEKNRGFHIKKIVKNKLEDFIYINTAKPIAEQIFAAAHEFGHIWEVAEKVWNILGYEGKPTEEEEEDITDWFAAELLMPTDEFKKSFFAHMNELGINAGKVKLDEIVRVIVLQMNDFMVPYEAVRRRLVETDIMKKDAADYLLSKQEESLKLAAIFIKDSNSYLGKGTGVKTISGIRTLIENVEGQKNADSYLLNKIKKEFDIANMPITEESFEIHIGDRSDA</sequence>
<dbReference type="Pfam" id="PF06114">
    <property type="entry name" value="Peptidase_M78"/>
    <property type="match status" value="1"/>
</dbReference>
<accession>A0A9X5H619</accession>
<dbReference type="EMBL" id="VIRB01000054">
    <property type="protein sequence ID" value="NDO68663.1"/>
    <property type="molecule type" value="Genomic_DNA"/>
</dbReference>